<accession>A0A7W7U8H8</accession>
<gene>
    <name evidence="4" type="ORF">GGE06_007888</name>
</gene>
<evidence type="ECO:0000259" key="3">
    <source>
        <dbReference type="Pfam" id="PF20568"/>
    </source>
</evidence>
<feature type="compositionally biased region" description="Pro residues" evidence="1">
    <location>
        <begin position="294"/>
        <end position="313"/>
    </location>
</feature>
<feature type="domain" description="DUF6777" evidence="3">
    <location>
        <begin position="85"/>
        <end position="246"/>
    </location>
</feature>
<feature type="signal peptide" evidence="2">
    <location>
        <begin position="1"/>
        <end position="32"/>
    </location>
</feature>
<protein>
    <recommendedName>
        <fullName evidence="3">DUF6777 domain-containing protein</fullName>
    </recommendedName>
</protein>
<feature type="compositionally biased region" description="Pro residues" evidence="1">
    <location>
        <begin position="327"/>
        <end position="344"/>
    </location>
</feature>
<keyword evidence="5" id="KW-1185">Reference proteome</keyword>
<name>A0A7W7U8H8_9ACTN</name>
<evidence type="ECO:0000313" key="5">
    <source>
        <dbReference type="Proteomes" id="UP000582643"/>
    </source>
</evidence>
<dbReference type="EMBL" id="JACHJY010000015">
    <property type="protein sequence ID" value="MBB4986916.1"/>
    <property type="molecule type" value="Genomic_DNA"/>
</dbReference>
<keyword evidence="2" id="KW-0732">Signal</keyword>
<dbReference type="AlphaFoldDB" id="A0A7W7U8H8"/>
<dbReference type="RefSeq" id="WP_221518994.1">
    <property type="nucleotide sequence ID" value="NZ_JACHJY010000015.1"/>
</dbReference>
<dbReference type="PROSITE" id="PS51257">
    <property type="entry name" value="PROKAR_LIPOPROTEIN"/>
    <property type="match status" value="1"/>
</dbReference>
<evidence type="ECO:0000256" key="1">
    <source>
        <dbReference type="SAM" id="MobiDB-lite"/>
    </source>
</evidence>
<feature type="compositionally biased region" description="Basic and acidic residues" evidence="1">
    <location>
        <begin position="242"/>
        <end position="255"/>
    </location>
</feature>
<evidence type="ECO:0000313" key="4">
    <source>
        <dbReference type="EMBL" id="MBB4986916.1"/>
    </source>
</evidence>
<dbReference type="InterPro" id="IPR046704">
    <property type="entry name" value="DUF6777"/>
</dbReference>
<feature type="region of interest" description="Disordered" evidence="1">
    <location>
        <begin position="52"/>
        <end position="94"/>
    </location>
</feature>
<dbReference type="Pfam" id="PF20568">
    <property type="entry name" value="DUF6777"/>
    <property type="match status" value="1"/>
</dbReference>
<feature type="region of interest" description="Disordered" evidence="1">
    <location>
        <begin position="242"/>
        <end position="389"/>
    </location>
</feature>
<sequence length="389" mass="40218">MRSSLRRARRTRPAAAGLVSALLLTGCSNVWEGAGGEPAATPIQDVFLQPLGAHGPDPFTASTVRNTAPPAAPDRPPGEDAQQVREVSGSTPGLYGGTRAIGSCDVERQVALLTGDRTKARAFAEASGIPETNLADWLRGLTPVALRADTRVTDHGYREGRANAFQAVLQTGTAVLVDQYGSPRVRCACGNPLRSPAADRGGVHQGDQWDGFDPDRVITVRPAGSVVPGLVIVNTTDRSWIERRTGTDGDEDRTPDVPPACDPDTCALSGTGTPDPTAPDPTAPDRGTTSDPASPAPVPPDPARPATPLPDAPDPSGTGGTGTDPTAPLPPAPDPYTEPAPDPYTDPGTVPDPFAEPPSEPPAVPDGTPPTDELFPAGPLPDRPETFQG</sequence>
<feature type="compositionally biased region" description="Low complexity" evidence="1">
    <location>
        <begin position="284"/>
        <end position="293"/>
    </location>
</feature>
<feature type="chain" id="PRO_5038558088" description="DUF6777 domain-containing protein" evidence="2">
    <location>
        <begin position="33"/>
        <end position="389"/>
    </location>
</feature>
<organism evidence="4 5">
    <name type="scientific">Streptomyces nymphaeiformis</name>
    <dbReference type="NCBI Taxonomy" id="2663842"/>
    <lineage>
        <taxon>Bacteria</taxon>
        <taxon>Bacillati</taxon>
        <taxon>Actinomycetota</taxon>
        <taxon>Actinomycetes</taxon>
        <taxon>Kitasatosporales</taxon>
        <taxon>Streptomycetaceae</taxon>
        <taxon>Streptomyces</taxon>
    </lineage>
</organism>
<reference evidence="4 5" key="1">
    <citation type="submission" date="2020-08" db="EMBL/GenBank/DDBJ databases">
        <title>Genomic Encyclopedia of Type Strains, Phase III (KMG-III): the genomes of soil and plant-associated and newly described type strains.</title>
        <authorList>
            <person name="Whitman W."/>
        </authorList>
    </citation>
    <scope>NUCLEOTIDE SEQUENCE [LARGE SCALE GENOMIC DNA]</scope>
    <source>
        <strain evidence="4 5">SFB5A</strain>
    </source>
</reference>
<dbReference type="Proteomes" id="UP000582643">
    <property type="component" value="Unassembled WGS sequence"/>
</dbReference>
<evidence type="ECO:0000256" key="2">
    <source>
        <dbReference type="SAM" id="SignalP"/>
    </source>
</evidence>
<comment type="caution">
    <text evidence="4">The sequence shown here is derived from an EMBL/GenBank/DDBJ whole genome shotgun (WGS) entry which is preliminary data.</text>
</comment>
<feature type="compositionally biased region" description="Pro residues" evidence="1">
    <location>
        <begin position="354"/>
        <end position="368"/>
    </location>
</feature>
<proteinExistence type="predicted"/>